<comment type="caution">
    <text evidence="3">The sequence shown here is derived from an EMBL/GenBank/DDBJ whole genome shotgun (WGS) entry which is preliminary data.</text>
</comment>
<dbReference type="PANTHER" id="PTHR47481">
    <property type="match status" value="1"/>
</dbReference>
<dbReference type="Proteomes" id="UP000827721">
    <property type="component" value="Unassembled WGS sequence"/>
</dbReference>
<dbReference type="EMBL" id="JAFEMO010000007">
    <property type="protein sequence ID" value="KAH7567622.1"/>
    <property type="molecule type" value="Genomic_DNA"/>
</dbReference>
<feature type="compositionally biased region" description="Polar residues" evidence="1">
    <location>
        <begin position="366"/>
        <end position="398"/>
    </location>
</feature>
<evidence type="ECO:0000313" key="3">
    <source>
        <dbReference type="EMBL" id="KAH7567622.1"/>
    </source>
</evidence>
<dbReference type="Pfam" id="PF13456">
    <property type="entry name" value="RVT_3"/>
    <property type="match status" value="1"/>
</dbReference>
<dbReference type="InterPro" id="IPR002156">
    <property type="entry name" value="RNaseH_domain"/>
</dbReference>
<gene>
    <name evidence="3" type="ORF">JRO89_XS07G0106000</name>
</gene>
<sequence length="444" mass="48947">MTDHEPGQRDELHLEVTKTNAVGAPEVVGVIGSLNRVSIEHKEEKLGFVPNGVAPPNVLIKRPGPASDEQLKLSCFVAHAEALALLSGIHLTADTGLLHVVLKTDATNVVELVCLNELFLSELDLLIAEIKLQVSCIPISEVIFAPRSANMVTLSLAKLGPQASDNRLFLNVDTPTTLEFVDISEIIIKLAGAGEDHDSDLRVAQDRQLLRFLQQTVPSLRERHLPAPRDSHHHKKKLYKESVYKRISLAIEEAKYEEKNYNDESAWRDETIEVGDGSGNGSGGVSRDLNIKARSDELALLGAPFDAEDLTEKVLDSLGDDYKELVRAVQARDSSITFEELHEKLLNFESSLQTRLPPPSLFPATANPTSRNIPTWRSQSCSNNNTSWRPSNHSQNRYSTPPTNGPPSTPSNRPSRPYLGYCKICRIQGHTANKCPSFQLVPVS</sequence>
<organism evidence="3 4">
    <name type="scientific">Xanthoceras sorbifolium</name>
    <dbReference type="NCBI Taxonomy" id="99658"/>
    <lineage>
        <taxon>Eukaryota</taxon>
        <taxon>Viridiplantae</taxon>
        <taxon>Streptophyta</taxon>
        <taxon>Embryophyta</taxon>
        <taxon>Tracheophyta</taxon>
        <taxon>Spermatophyta</taxon>
        <taxon>Magnoliopsida</taxon>
        <taxon>eudicotyledons</taxon>
        <taxon>Gunneridae</taxon>
        <taxon>Pentapetalae</taxon>
        <taxon>rosids</taxon>
        <taxon>malvids</taxon>
        <taxon>Sapindales</taxon>
        <taxon>Sapindaceae</taxon>
        <taxon>Xanthoceroideae</taxon>
        <taxon>Xanthoceras</taxon>
    </lineage>
</organism>
<reference evidence="3 4" key="1">
    <citation type="submission" date="2021-02" db="EMBL/GenBank/DDBJ databases">
        <title>Plant Genome Project.</title>
        <authorList>
            <person name="Zhang R.-G."/>
        </authorList>
    </citation>
    <scope>NUCLEOTIDE SEQUENCE [LARGE SCALE GENOMIC DNA]</scope>
    <source>
        <tissue evidence="3">Leaves</tissue>
    </source>
</reference>
<name>A0ABQ8HTH0_9ROSI</name>
<accession>A0ABQ8HTH0</accession>
<feature type="region of interest" description="Disordered" evidence="1">
    <location>
        <begin position="356"/>
        <end position="415"/>
    </location>
</feature>
<protein>
    <recommendedName>
        <fullName evidence="2">RNase H type-1 domain-containing protein</fullName>
    </recommendedName>
</protein>
<dbReference type="PANTHER" id="PTHR47481:SF22">
    <property type="entry name" value="RETROTRANSPOSON GAG DOMAIN-CONTAINING PROTEIN"/>
    <property type="match status" value="1"/>
</dbReference>
<evidence type="ECO:0000259" key="2">
    <source>
        <dbReference type="Pfam" id="PF13456"/>
    </source>
</evidence>
<evidence type="ECO:0000313" key="4">
    <source>
        <dbReference type="Proteomes" id="UP000827721"/>
    </source>
</evidence>
<evidence type="ECO:0000256" key="1">
    <source>
        <dbReference type="SAM" id="MobiDB-lite"/>
    </source>
</evidence>
<feature type="domain" description="RNase H type-1" evidence="2">
    <location>
        <begin position="77"/>
        <end position="158"/>
    </location>
</feature>
<dbReference type="Pfam" id="PF14223">
    <property type="entry name" value="Retrotran_gag_2"/>
    <property type="match status" value="1"/>
</dbReference>
<proteinExistence type="predicted"/>
<keyword evidence="4" id="KW-1185">Reference proteome</keyword>